<accession>B8IUU2</accession>
<organism evidence="2 3">
    <name type="scientific">Methylobacterium nodulans (strain LMG 21967 / CNCM I-2342 / ORS 2060)</name>
    <dbReference type="NCBI Taxonomy" id="460265"/>
    <lineage>
        <taxon>Bacteria</taxon>
        <taxon>Pseudomonadati</taxon>
        <taxon>Pseudomonadota</taxon>
        <taxon>Alphaproteobacteria</taxon>
        <taxon>Hyphomicrobiales</taxon>
        <taxon>Methylobacteriaceae</taxon>
        <taxon>Methylobacterium</taxon>
    </lineage>
</organism>
<dbReference type="EMBL" id="CP001349">
    <property type="protein sequence ID" value="ACL59000.1"/>
    <property type="molecule type" value="Genomic_DNA"/>
</dbReference>
<name>B8IUU2_METNO</name>
<keyword evidence="1" id="KW-1133">Transmembrane helix</keyword>
<keyword evidence="3" id="KW-1185">Reference proteome</keyword>
<dbReference type="RefSeq" id="WP_015930649.1">
    <property type="nucleotide sequence ID" value="NC_011894.1"/>
</dbReference>
<dbReference type="STRING" id="460265.Mnod_4121"/>
<gene>
    <name evidence="2" type="ordered locus">Mnod_4121</name>
</gene>
<sequence length="153" mass="17108">MSTFDTILFGLIALATLFAFTRYGWRAVHWLGCGIALIGLALANLGRGRGRGRETMRPGALTEDEADAIYTALVEEAGAPDDEYDREIFVRSAAGVLPLEWRFQGRLGFGGKLYFDGERPPRVDCYPQDRNDERQAIIARTNERLTVLEILRA</sequence>
<keyword evidence="1" id="KW-0812">Transmembrane</keyword>
<dbReference type="Proteomes" id="UP000008207">
    <property type="component" value="Chromosome"/>
</dbReference>
<dbReference type="AlphaFoldDB" id="B8IUU2"/>
<reference evidence="2 3" key="1">
    <citation type="submission" date="2009-01" db="EMBL/GenBank/DDBJ databases">
        <title>Complete sequence of chromosome of Methylobacterium nodulans ORS 2060.</title>
        <authorList>
            <consortium name="US DOE Joint Genome Institute"/>
            <person name="Lucas S."/>
            <person name="Copeland A."/>
            <person name="Lapidus A."/>
            <person name="Glavina del Rio T."/>
            <person name="Dalin E."/>
            <person name="Tice H."/>
            <person name="Bruce D."/>
            <person name="Goodwin L."/>
            <person name="Pitluck S."/>
            <person name="Sims D."/>
            <person name="Brettin T."/>
            <person name="Detter J.C."/>
            <person name="Han C."/>
            <person name="Larimer F."/>
            <person name="Land M."/>
            <person name="Hauser L."/>
            <person name="Kyrpides N."/>
            <person name="Ivanova N."/>
            <person name="Marx C.J."/>
            <person name="Richardson P."/>
        </authorList>
    </citation>
    <scope>NUCLEOTIDE SEQUENCE [LARGE SCALE GENOMIC DNA]</scope>
    <source>
        <strain evidence="3">LMG 21967 / CNCM I-2342 / ORS 2060</strain>
    </source>
</reference>
<evidence type="ECO:0000256" key="1">
    <source>
        <dbReference type="SAM" id="Phobius"/>
    </source>
</evidence>
<feature type="transmembrane region" description="Helical" evidence="1">
    <location>
        <begin position="29"/>
        <end position="46"/>
    </location>
</feature>
<dbReference type="HOGENOM" id="CLU_1711108_0_0_5"/>
<keyword evidence="1" id="KW-0472">Membrane</keyword>
<dbReference type="OrthoDB" id="8473651at2"/>
<evidence type="ECO:0000313" key="2">
    <source>
        <dbReference type="EMBL" id="ACL59000.1"/>
    </source>
</evidence>
<proteinExistence type="predicted"/>
<evidence type="ECO:0000313" key="3">
    <source>
        <dbReference type="Proteomes" id="UP000008207"/>
    </source>
</evidence>
<protein>
    <submittedName>
        <fullName evidence="2">Uncharacterized protein</fullName>
    </submittedName>
</protein>
<dbReference type="KEGG" id="mno:Mnod_4121"/>